<evidence type="ECO:0000259" key="5">
    <source>
        <dbReference type="PROSITE" id="PS50977"/>
    </source>
</evidence>
<keyword evidence="1" id="KW-0805">Transcription regulation</keyword>
<protein>
    <submittedName>
        <fullName evidence="6">TetR/AcrR family transcriptional regulator</fullName>
    </submittedName>
</protein>
<dbReference type="InterPro" id="IPR001647">
    <property type="entry name" value="HTH_TetR"/>
</dbReference>
<dbReference type="PANTHER" id="PTHR47506:SF6">
    <property type="entry name" value="HTH-TYPE TRANSCRIPTIONAL REPRESSOR NEMR"/>
    <property type="match status" value="1"/>
</dbReference>
<dbReference type="InterPro" id="IPR036271">
    <property type="entry name" value="Tet_transcr_reg_TetR-rel_C_sf"/>
</dbReference>
<dbReference type="InterPro" id="IPR011075">
    <property type="entry name" value="TetR_C"/>
</dbReference>
<dbReference type="PRINTS" id="PR00455">
    <property type="entry name" value="HTHTETR"/>
</dbReference>
<dbReference type="PROSITE" id="PS50977">
    <property type="entry name" value="HTH_TETR_2"/>
    <property type="match status" value="1"/>
</dbReference>
<keyword evidence="3" id="KW-0804">Transcription</keyword>
<sequence length="189" mass="20641">MPRPSMREHLIEAAHDRFHEHGFNGIGIKDITDTAGTPKGSFYNHFDSKEAMAVEVMRRYAESRGMDMLADTSVPPVERIRGHFAYLMADLERYDYARGCMFGNFGAELSTQSPTVRDEVGSRLGRWASALASALDEARAAGALASGVDTAVLARFLVSAWEGAAMQAKVVRGSAPLDDFFTVFDSLTA</sequence>
<dbReference type="Pfam" id="PF00440">
    <property type="entry name" value="TetR_N"/>
    <property type="match status" value="1"/>
</dbReference>
<dbReference type="SUPFAM" id="SSF48498">
    <property type="entry name" value="Tetracyclin repressor-like, C-terminal domain"/>
    <property type="match status" value="1"/>
</dbReference>
<dbReference type="RefSeq" id="WP_344573114.1">
    <property type="nucleotide sequence ID" value="NZ_BAAARK010000001.1"/>
</dbReference>
<dbReference type="EMBL" id="BAAARK010000001">
    <property type="protein sequence ID" value="GAA2645400.1"/>
    <property type="molecule type" value="Genomic_DNA"/>
</dbReference>
<reference evidence="6 7" key="1">
    <citation type="journal article" date="2019" name="Int. J. Syst. Evol. Microbiol.">
        <title>The Global Catalogue of Microorganisms (GCM) 10K type strain sequencing project: providing services to taxonomists for standard genome sequencing and annotation.</title>
        <authorList>
            <consortium name="The Broad Institute Genomics Platform"/>
            <consortium name="The Broad Institute Genome Sequencing Center for Infectious Disease"/>
            <person name="Wu L."/>
            <person name="Ma J."/>
        </authorList>
    </citation>
    <scope>NUCLEOTIDE SEQUENCE [LARGE SCALE GENOMIC DNA]</scope>
    <source>
        <strain evidence="6 7">JCM 16374</strain>
    </source>
</reference>
<feature type="DNA-binding region" description="H-T-H motif" evidence="4">
    <location>
        <begin position="27"/>
        <end position="46"/>
    </location>
</feature>
<dbReference type="Proteomes" id="UP001500994">
    <property type="component" value="Unassembled WGS sequence"/>
</dbReference>
<organism evidence="6 7">
    <name type="scientific">Streptomyces lunalinharesii</name>
    <dbReference type="NCBI Taxonomy" id="333384"/>
    <lineage>
        <taxon>Bacteria</taxon>
        <taxon>Bacillati</taxon>
        <taxon>Actinomycetota</taxon>
        <taxon>Actinomycetes</taxon>
        <taxon>Kitasatosporales</taxon>
        <taxon>Streptomycetaceae</taxon>
        <taxon>Streptomyces</taxon>
    </lineage>
</organism>
<keyword evidence="2 4" id="KW-0238">DNA-binding</keyword>
<proteinExistence type="predicted"/>
<dbReference type="Pfam" id="PF16925">
    <property type="entry name" value="TetR_C_13"/>
    <property type="match status" value="1"/>
</dbReference>
<name>A0ABN3R771_9ACTN</name>
<evidence type="ECO:0000256" key="4">
    <source>
        <dbReference type="PROSITE-ProRule" id="PRU00335"/>
    </source>
</evidence>
<evidence type="ECO:0000256" key="1">
    <source>
        <dbReference type="ARBA" id="ARBA00023015"/>
    </source>
</evidence>
<feature type="domain" description="HTH tetR-type" evidence="5">
    <location>
        <begin position="4"/>
        <end position="64"/>
    </location>
</feature>
<dbReference type="Gene3D" id="1.10.357.10">
    <property type="entry name" value="Tetracycline Repressor, domain 2"/>
    <property type="match status" value="1"/>
</dbReference>
<dbReference type="SUPFAM" id="SSF46689">
    <property type="entry name" value="Homeodomain-like"/>
    <property type="match status" value="1"/>
</dbReference>
<comment type="caution">
    <text evidence="6">The sequence shown here is derived from an EMBL/GenBank/DDBJ whole genome shotgun (WGS) entry which is preliminary data.</text>
</comment>
<gene>
    <name evidence="6" type="ORF">GCM10009864_04470</name>
</gene>
<evidence type="ECO:0000313" key="6">
    <source>
        <dbReference type="EMBL" id="GAA2645400.1"/>
    </source>
</evidence>
<evidence type="ECO:0000313" key="7">
    <source>
        <dbReference type="Proteomes" id="UP001500994"/>
    </source>
</evidence>
<evidence type="ECO:0000256" key="2">
    <source>
        <dbReference type="ARBA" id="ARBA00023125"/>
    </source>
</evidence>
<dbReference type="InterPro" id="IPR009057">
    <property type="entry name" value="Homeodomain-like_sf"/>
</dbReference>
<accession>A0ABN3R771</accession>
<dbReference type="PANTHER" id="PTHR47506">
    <property type="entry name" value="TRANSCRIPTIONAL REGULATORY PROTEIN"/>
    <property type="match status" value="1"/>
</dbReference>
<keyword evidence="7" id="KW-1185">Reference proteome</keyword>
<evidence type="ECO:0000256" key="3">
    <source>
        <dbReference type="ARBA" id="ARBA00023163"/>
    </source>
</evidence>